<proteinExistence type="predicted"/>
<name>A0A3M2RQ19_9HYPO</name>
<dbReference type="AlphaFoldDB" id="A0A3M2RQ19"/>
<dbReference type="InterPro" id="IPR046797">
    <property type="entry name" value="PDDEXK_12"/>
</dbReference>
<dbReference type="OrthoDB" id="4161186at2759"/>
<dbReference type="Proteomes" id="UP000277212">
    <property type="component" value="Unassembled WGS sequence"/>
</dbReference>
<gene>
    <name evidence="3" type="ORF">CDV36_012990</name>
</gene>
<dbReference type="EMBL" id="NKUJ01000343">
    <property type="protein sequence ID" value="RMJ07411.1"/>
    <property type="molecule type" value="Genomic_DNA"/>
</dbReference>
<organism evidence="3 4">
    <name type="scientific">Fusarium kuroshium</name>
    <dbReference type="NCBI Taxonomy" id="2010991"/>
    <lineage>
        <taxon>Eukaryota</taxon>
        <taxon>Fungi</taxon>
        <taxon>Dikarya</taxon>
        <taxon>Ascomycota</taxon>
        <taxon>Pezizomycotina</taxon>
        <taxon>Sordariomycetes</taxon>
        <taxon>Hypocreomycetidae</taxon>
        <taxon>Hypocreales</taxon>
        <taxon>Nectriaceae</taxon>
        <taxon>Fusarium</taxon>
        <taxon>Fusarium solani species complex</taxon>
    </lineage>
</organism>
<sequence>MQRMESQLHIAITRWLEDLPQPDDQTLFDEPEPDLAPQPPAKKRKIHYRSIHLPSPDRSTASSTDNTKPFSRASVAGRMTPETPGKRKAGEIVTIDDETPRPTKIASNASSIPDLSSQSSQRSGRSSPVKNFPIQGIGTHSLTCRTLNPNQRDMPPALLTLLGEIADIEMCWGFIPAYLQPEIVKRSQSDRSLQRLRPFAYIPSDDSSVEPQDPASAPGLLSAVESIVDQAGRCQTLGFDETGWNHLVHSPLLHAALNEKWWPGNSLTEYSPCMNASVTARFHRFLIPSTKVDYVLHINPALDLDASADAAVQQLRDSVVENSINHTAFDPLRSYPICLSIETKKYGGDLKKADLQLCSWQAAQWTLLSDQAGDAISRLPFLPGIIVQGHEWKFVVTTRKNEETTLWASASFGSTMTSLGVLQIMAGLSRLRGWSTEVFWPWYKEYVLHIT</sequence>
<feature type="region of interest" description="Disordered" evidence="1">
    <location>
        <begin position="15"/>
        <end position="135"/>
    </location>
</feature>
<feature type="compositionally biased region" description="Low complexity" evidence="1">
    <location>
        <begin position="110"/>
        <end position="128"/>
    </location>
</feature>
<evidence type="ECO:0000259" key="2">
    <source>
        <dbReference type="Pfam" id="PF20516"/>
    </source>
</evidence>
<evidence type="ECO:0000313" key="4">
    <source>
        <dbReference type="Proteomes" id="UP000277212"/>
    </source>
</evidence>
<dbReference type="Pfam" id="PF20516">
    <property type="entry name" value="PDDEXK_12"/>
    <property type="match status" value="1"/>
</dbReference>
<evidence type="ECO:0000313" key="3">
    <source>
        <dbReference type="EMBL" id="RMJ07411.1"/>
    </source>
</evidence>
<keyword evidence="4" id="KW-1185">Reference proteome</keyword>
<reference evidence="3 4" key="1">
    <citation type="submission" date="2017-06" db="EMBL/GenBank/DDBJ databases">
        <title>Comparative genomic analysis of Ambrosia Fusariam Clade fungi.</title>
        <authorList>
            <person name="Stajich J.E."/>
            <person name="Carrillo J."/>
            <person name="Kijimoto T."/>
            <person name="Eskalen A."/>
            <person name="O'Donnell K."/>
            <person name="Kasson M."/>
        </authorList>
    </citation>
    <scope>NUCLEOTIDE SEQUENCE [LARGE SCALE GENOMIC DNA]</scope>
    <source>
        <strain evidence="3">UCR3666</strain>
    </source>
</reference>
<feature type="compositionally biased region" description="Basic residues" evidence="1">
    <location>
        <begin position="41"/>
        <end position="50"/>
    </location>
</feature>
<evidence type="ECO:0000256" key="1">
    <source>
        <dbReference type="SAM" id="MobiDB-lite"/>
    </source>
</evidence>
<comment type="caution">
    <text evidence="3">The sequence shown here is derived from an EMBL/GenBank/DDBJ whole genome shotgun (WGS) entry which is preliminary data.</text>
</comment>
<feature type="compositionally biased region" description="Polar residues" evidence="1">
    <location>
        <begin position="57"/>
        <end position="69"/>
    </location>
</feature>
<feature type="domain" description="PD-(D/E)XK nuclease-like" evidence="2">
    <location>
        <begin position="210"/>
        <end position="440"/>
    </location>
</feature>
<accession>A0A3M2RQ19</accession>
<protein>
    <recommendedName>
        <fullName evidence="2">PD-(D/E)XK nuclease-like domain-containing protein</fullName>
    </recommendedName>
</protein>
<dbReference type="STRING" id="2010991.A0A3M2RQ19"/>